<keyword evidence="2" id="KW-0378">Hydrolase</keyword>
<dbReference type="InParanoid" id="A0A0G4ENS4"/>
<comment type="similarity">
    <text evidence="1 4">Belongs to the glycosyl hydrolase 35 family.</text>
</comment>
<reference evidence="9 10" key="1">
    <citation type="submission" date="2014-11" db="EMBL/GenBank/DDBJ databases">
        <authorList>
            <person name="Zhu J."/>
            <person name="Qi W."/>
            <person name="Song R."/>
        </authorList>
    </citation>
    <scope>NUCLEOTIDE SEQUENCE [LARGE SCALE GENOMIC DNA]</scope>
</reference>
<sequence>MTVPSLSSGRLVRLFDVPEGLPYRVEFRDRWLTVDGQPTLILSAGMHYTRASVSEWYRLLDYARSSGFNAVQTYVVWGEHEPEHGEYTFEGSKDLFDFIRLAAAHNLFVILNIGPGICGDFDFGGLPHWLQYVPDIIIRDPDNPPWRYWLNRWLTSITTLISPYLATNGGPVIMLATEPCGCPTNSYWYRGDIQPRRNHTFAPSSANSSHSHVGAAASFLQLEGCFLRKGRENGSDRDGRGVKEDDMLLAEKHRQWMTDRVDELVQEAKTGRRIPVVTCPGGDDRVIDALYGQGTLADASEWERGEADEPEGVLAGLTRRAKATFGLGDDGGGGSEDAGKRIKRRKKDKVVLRQGLLPACQGFDCGDWADYACHGGRLPCLWSEHWTGMASHWGEGQLDRPASHIAYAVLEWFAKGGTVMNYHLWAGGSNFHRRSAGRLVPTSYDFAFALDEYAFARTPKFQHLLHLNAVLHMYSDVLMERHPRMPTTVAMPPARTPLKDVKGRGGDHTYALDWGPVAFLINTGSPKSSRVKWRGHSLHITPRTVVVFDRHLDTMVYNSSHISFKLPSPKPAPHTHPSIFVKPWKIFRRQPTTTTHGHLTADIEPGELRLRGMDTEESAGAAGGGGTRVIQKGVFRPSEGPLVFRESMVDFSRVRDEPLSNYRYFSPELRHEAFLRERVFWADAPNTLTGDDWAAVRQCLVRGGSVLFEVPQSQMILTLGYTDAMWYVWQMNHTSGTSIASQIGKWRKKHSRLELLLPEMSEPDALQVFIDGTPLTTWTPIDHQPTPNSKGQQPQPPAVRLSIPSHFNQIAILSVCMGLSWPWVGSVFSPVGIWGGVPIISPPKGAGGREQLRMYGWIHRAGLQGERLKLSTNFSADEWTAGGNTTSGANAWRDGLPLWSQVEVSVDEPIDLVKGRYSLVLFDDANASSLSLVGGAAAAPLPSLYKGFVYINGRPLGRYWRIKNPPAPATSGRRSRRQHHEAPKCPDWEWSPVNPHCRVGAGELSQQRLHIPADWLRQGPNVLVLVDEWGRLPTSIAVVHEQADGTDIPLTVGPTDDPLPWEGGELFIRLSARWRIEQQRAMLVVCVGAVLCVLLAVWVVVGDWARKKVLHWQIAEELRQLGIITSDE</sequence>
<evidence type="ECO:0000313" key="10">
    <source>
        <dbReference type="Proteomes" id="UP000041254"/>
    </source>
</evidence>
<feature type="domain" description="Glycoside hydrolase 35 catalytic" evidence="7">
    <location>
        <begin position="32"/>
        <end position="178"/>
    </location>
</feature>
<dbReference type="GO" id="GO:0004553">
    <property type="term" value="F:hydrolase activity, hydrolyzing O-glycosyl compounds"/>
    <property type="evidence" value="ECO:0007669"/>
    <property type="project" value="InterPro"/>
</dbReference>
<gene>
    <name evidence="9" type="ORF">Vbra_2789</name>
</gene>
<dbReference type="InterPro" id="IPR008979">
    <property type="entry name" value="Galactose-bd-like_sf"/>
</dbReference>
<dbReference type="PRINTS" id="PR00742">
    <property type="entry name" value="GLHYDRLASE35"/>
</dbReference>
<organism evidence="9 10">
    <name type="scientific">Vitrella brassicaformis (strain CCMP3155)</name>
    <dbReference type="NCBI Taxonomy" id="1169540"/>
    <lineage>
        <taxon>Eukaryota</taxon>
        <taxon>Sar</taxon>
        <taxon>Alveolata</taxon>
        <taxon>Colpodellida</taxon>
        <taxon>Vitrellaceae</taxon>
        <taxon>Vitrella</taxon>
    </lineage>
</organism>
<keyword evidence="6" id="KW-0472">Membrane</keyword>
<dbReference type="STRING" id="1169540.A0A0G4ENS4"/>
<dbReference type="PANTHER" id="PTHR23421">
    <property type="entry name" value="BETA-GALACTOSIDASE RELATED"/>
    <property type="match status" value="1"/>
</dbReference>
<evidence type="ECO:0000256" key="5">
    <source>
        <dbReference type="SAM" id="MobiDB-lite"/>
    </source>
</evidence>
<dbReference type="InterPro" id="IPR001944">
    <property type="entry name" value="Glycoside_Hdrlase_35"/>
</dbReference>
<dbReference type="AlphaFoldDB" id="A0A0G4ENS4"/>
<accession>A0A0G4ENS4</accession>
<dbReference type="InterPro" id="IPR017853">
    <property type="entry name" value="GH"/>
</dbReference>
<evidence type="ECO:0000259" key="8">
    <source>
        <dbReference type="Pfam" id="PF21467"/>
    </source>
</evidence>
<feature type="region of interest" description="Disordered" evidence="5">
    <location>
        <begin position="963"/>
        <end position="987"/>
    </location>
</feature>
<keyword evidence="3" id="KW-0326">Glycosidase</keyword>
<dbReference type="PhylomeDB" id="A0A0G4ENS4"/>
<evidence type="ECO:0000256" key="3">
    <source>
        <dbReference type="ARBA" id="ARBA00023295"/>
    </source>
</evidence>
<protein>
    <recommendedName>
        <fullName evidence="11">Beta-galactosidase</fullName>
    </recommendedName>
</protein>
<keyword evidence="6" id="KW-0812">Transmembrane</keyword>
<evidence type="ECO:0000256" key="2">
    <source>
        <dbReference type="ARBA" id="ARBA00022801"/>
    </source>
</evidence>
<proteinExistence type="inferred from homology"/>
<dbReference type="VEuPathDB" id="CryptoDB:Vbra_2789"/>
<keyword evidence="10" id="KW-1185">Reference proteome</keyword>
<dbReference type="InterPro" id="IPR048913">
    <property type="entry name" value="BetaGal_gal-bd"/>
</dbReference>
<dbReference type="InterPro" id="IPR031330">
    <property type="entry name" value="Gly_Hdrlase_35_cat"/>
</dbReference>
<dbReference type="GO" id="GO:0005975">
    <property type="term" value="P:carbohydrate metabolic process"/>
    <property type="evidence" value="ECO:0007669"/>
    <property type="project" value="InterPro"/>
</dbReference>
<name>A0A0G4ENS4_VITBC</name>
<feature type="domain" description="Beta-galactosidase galactose-binding" evidence="8">
    <location>
        <begin position="941"/>
        <end position="1021"/>
    </location>
</feature>
<dbReference type="Proteomes" id="UP000041254">
    <property type="component" value="Unassembled WGS sequence"/>
</dbReference>
<dbReference type="SUPFAM" id="SSF51445">
    <property type="entry name" value="(Trans)glycosidases"/>
    <property type="match status" value="1"/>
</dbReference>
<dbReference type="OrthoDB" id="1657402at2759"/>
<dbReference type="Pfam" id="PF01301">
    <property type="entry name" value="Glyco_hydro_35"/>
    <property type="match status" value="2"/>
</dbReference>
<evidence type="ECO:0000259" key="7">
    <source>
        <dbReference type="Pfam" id="PF01301"/>
    </source>
</evidence>
<feature type="domain" description="Glycoside hydrolase 35 catalytic" evidence="7">
    <location>
        <begin position="357"/>
        <end position="467"/>
    </location>
</feature>
<keyword evidence="6" id="KW-1133">Transmembrane helix</keyword>
<evidence type="ECO:0008006" key="11">
    <source>
        <dbReference type="Google" id="ProtNLM"/>
    </source>
</evidence>
<dbReference type="Pfam" id="PF21467">
    <property type="entry name" value="BetaGal_gal-bd"/>
    <property type="match status" value="1"/>
</dbReference>
<evidence type="ECO:0000313" key="9">
    <source>
        <dbReference type="EMBL" id="CEL98864.1"/>
    </source>
</evidence>
<evidence type="ECO:0000256" key="4">
    <source>
        <dbReference type="RuleBase" id="RU003679"/>
    </source>
</evidence>
<evidence type="ECO:0000256" key="1">
    <source>
        <dbReference type="ARBA" id="ARBA00009809"/>
    </source>
</evidence>
<evidence type="ECO:0000256" key="6">
    <source>
        <dbReference type="SAM" id="Phobius"/>
    </source>
</evidence>
<dbReference type="EMBL" id="CDMY01000275">
    <property type="protein sequence ID" value="CEL98864.1"/>
    <property type="molecule type" value="Genomic_DNA"/>
</dbReference>
<dbReference type="Gene3D" id="3.20.20.80">
    <property type="entry name" value="Glycosidases"/>
    <property type="match status" value="2"/>
</dbReference>
<feature type="transmembrane region" description="Helical" evidence="6">
    <location>
        <begin position="1081"/>
        <end position="1101"/>
    </location>
</feature>
<dbReference type="SUPFAM" id="SSF49785">
    <property type="entry name" value="Galactose-binding domain-like"/>
    <property type="match status" value="1"/>
</dbReference>